<proteinExistence type="predicted"/>
<dbReference type="EMBL" id="MIJY01000014">
    <property type="protein sequence ID" value="OEG15765.1"/>
    <property type="molecule type" value="Genomic_DNA"/>
</dbReference>
<feature type="domain" description="DUF6440" evidence="1">
    <location>
        <begin position="4"/>
        <end position="57"/>
    </location>
</feature>
<gene>
    <name evidence="2" type="ORF">BCR25_18635</name>
</gene>
<dbReference type="Proteomes" id="UP000095094">
    <property type="component" value="Unassembled WGS sequence"/>
</dbReference>
<evidence type="ECO:0000313" key="3">
    <source>
        <dbReference type="Proteomes" id="UP000095094"/>
    </source>
</evidence>
<dbReference type="AlphaFoldDB" id="A0A1E5GSX2"/>
<evidence type="ECO:0000313" key="2">
    <source>
        <dbReference type="EMBL" id="OEG15765.1"/>
    </source>
</evidence>
<evidence type="ECO:0000259" key="1">
    <source>
        <dbReference type="Pfam" id="PF20037"/>
    </source>
</evidence>
<comment type="caution">
    <text evidence="2">The sequence shown here is derived from an EMBL/GenBank/DDBJ whole genome shotgun (WGS) entry which is preliminary data.</text>
</comment>
<name>A0A1E5GSX2_9ENTE</name>
<dbReference type="Pfam" id="PF20037">
    <property type="entry name" value="DUF6440"/>
    <property type="match status" value="1"/>
</dbReference>
<sequence length="60" mass="6694">MNPRFEINKEQTTRKTVSADVITDTKTGVQYLAYRDNVYGSSGITVLVDSDGKPLIDKRS</sequence>
<dbReference type="OrthoDB" id="9135364at2"/>
<keyword evidence="3" id="KW-1185">Reference proteome</keyword>
<protein>
    <recommendedName>
        <fullName evidence="1">DUF6440 domain-containing protein</fullName>
    </recommendedName>
</protein>
<dbReference type="InterPro" id="IPR045515">
    <property type="entry name" value="DUF6440"/>
</dbReference>
<accession>A0A1E5GSX2</accession>
<reference evidence="3" key="1">
    <citation type="submission" date="2016-09" db="EMBL/GenBank/DDBJ databases">
        <authorList>
            <person name="Gulvik C.A."/>
        </authorList>
    </citation>
    <scope>NUCLEOTIDE SEQUENCE [LARGE SCALE GENOMIC DNA]</scope>
    <source>
        <strain evidence="3">LMG 8895</strain>
    </source>
</reference>
<organism evidence="2 3">
    <name type="scientific">Enterococcus termitis</name>
    <dbReference type="NCBI Taxonomy" id="332950"/>
    <lineage>
        <taxon>Bacteria</taxon>
        <taxon>Bacillati</taxon>
        <taxon>Bacillota</taxon>
        <taxon>Bacilli</taxon>
        <taxon>Lactobacillales</taxon>
        <taxon>Enterococcaceae</taxon>
        <taxon>Enterococcus</taxon>
    </lineage>
</organism>
<dbReference type="RefSeq" id="WP_069663420.1">
    <property type="nucleotide sequence ID" value="NZ_JBHUJJ010000001.1"/>
</dbReference>